<dbReference type="PANTHER" id="PTHR35191">
    <property type="entry name" value="PROPHAGE SIDE TAIL FIBER PROTEIN HOMOLOG STFQ-RELATED"/>
    <property type="match status" value="1"/>
</dbReference>
<proteinExistence type="predicted"/>
<dbReference type="AlphaFoldDB" id="A0A1N6Q2W5"/>
<gene>
    <name evidence="2" type="ORF">SAMN05421647_102216</name>
</gene>
<dbReference type="EMBL" id="FTMN01000002">
    <property type="protein sequence ID" value="SIQ10931.1"/>
    <property type="molecule type" value="Genomic_DNA"/>
</dbReference>
<evidence type="ECO:0000259" key="1">
    <source>
        <dbReference type="Pfam" id="PF12571"/>
    </source>
</evidence>
<evidence type="ECO:0000313" key="3">
    <source>
        <dbReference type="Proteomes" id="UP000186895"/>
    </source>
</evidence>
<dbReference type="InterPro" id="IPR022225">
    <property type="entry name" value="Phage_tail_fibre_N"/>
</dbReference>
<dbReference type="Proteomes" id="UP000186895">
    <property type="component" value="Unassembled WGS sequence"/>
</dbReference>
<dbReference type="RefSeq" id="WP_076461588.1">
    <property type="nucleotide sequence ID" value="NZ_FTMN01000002.1"/>
</dbReference>
<dbReference type="PANTHER" id="PTHR35191:SF1">
    <property type="entry name" value="PROPHAGE SIDE TAIL FIBER PROTEIN HOMOLOG STFQ-RELATED"/>
    <property type="match status" value="1"/>
</dbReference>
<feature type="domain" description="Phage tail fibre protein N-terminal" evidence="1">
    <location>
        <begin position="2"/>
        <end position="149"/>
    </location>
</feature>
<name>A0A1N6Q2W5_9GAMM</name>
<evidence type="ECO:0000313" key="2">
    <source>
        <dbReference type="EMBL" id="SIQ10931.1"/>
    </source>
</evidence>
<dbReference type="Pfam" id="PF12571">
    <property type="entry name" value="Phage_tail_fib"/>
    <property type="match status" value="1"/>
</dbReference>
<accession>A0A1N6Q2W5</accession>
<protein>
    <submittedName>
        <fullName evidence="2">Phage tail-collar fibre protein</fullName>
    </submittedName>
</protein>
<organism evidence="2 3">
    <name type="scientific">Marinobacterium stanieri</name>
    <dbReference type="NCBI Taxonomy" id="49186"/>
    <lineage>
        <taxon>Bacteria</taxon>
        <taxon>Pseudomonadati</taxon>
        <taxon>Pseudomonadota</taxon>
        <taxon>Gammaproteobacteria</taxon>
        <taxon>Oceanospirillales</taxon>
        <taxon>Oceanospirillaceae</taxon>
        <taxon>Marinobacterium</taxon>
    </lineage>
</organism>
<sequence>MNYYMKVTQSGLAKLAAVTAGGPAVEITQGAIGDGNGAPVPVPDGSETTLINELERYSLNSLFAHPTDPTLVTAEFLVPADIGGWHIREVGLFTSDGELFAYGNFPETYKPTSAEGSTRDMLISAALRVGNSALMTLILDANVTVATRKWVNNTITLAYLLPGGRHHQVLAKASDNDGDTQWVNQISPRTYFMGQN</sequence>
<dbReference type="InterPro" id="IPR051934">
    <property type="entry name" value="Phage_Tail_Fiber_Structural"/>
</dbReference>
<dbReference type="STRING" id="49186.SAMN05421647_102216"/>
<reference evidence="2 3" key="1">
    <citation type="submission" date="2017-01" db="EMBL/GenBank/DDBJ databases">
        <authorList>
            <person name="Mah S.A."/>
            <person name="Swanson W.J."/>
            <person name="Moy G.W."/>
            <person name="Vacquier V.D."/>
        </authorList>
    </citation>
    <scope>NUCLEOTIDE SEQUENCE [LARGE SCALE GENOMIC DNA]</scope>
    <source>
        <strain evidence="2 3">DSM 7027</strain>
    </source>
</reference>
<keyword evidence="3" id="KW-1185">Reference proteome</keyword>